<proteinExistence type="predicted"/>
<dbReference type="Proteomes" id="UP001221757">
    <property type="component" value="Unassembled WGS sequence"/>
</dbReference>
<evidence type="ECO:0000313" key="1">
    <source>
        <dbReference type="EMBL" id="KAJ7696219.1"/>
    </source>
</evidence>
<accession>A0AAD7DNS9</accession>
<dbReference type="AlphaFoldDB" id="A0AAD7DNS9"/>
<evidence type="ECO:0000313" key="2">
    <source>
        <dbReference type="Proteomes" id="UP001221757"/>
    </source>
</evidence>
<sequence>ALANAPNGWVVDGNYSRRIGSIVQDISTDVIWLDPPLALYLPRLILRTFLRIFRLSPPCSPGCPERVSEVFLSKESIVWWWHRPVREREGARMAQIGMGVGVDVDGQKMRRLGGWGGELRVWLTEVKRMLQRQ</sequence>
<comment type="caution">
    <text evidence="1">The sequence shown here is derived from an EMBL/GenBank/DDBJ whole genome shotgun (WGS) entry which is preliminary data.</text>
</comment>
<dbReference type="EMBL" id="JARKIE010000035">
    <property type="protein sequence ID" value="KAJ7696219.1"/>
    <property type="molecule type" value="Genomic_DNA"/>
</dbReference>
<gene>
    <name evidence="1" type="ORF">B0H17DRAFT_929762</name>
</gene>
<organism evidence="1 2">
    <name type="scientific">Mycena rosella</name>
    <name type="common">Pink bonnet</name>
    <name type="synonym">Agaricus rosellus</name>
    <dbReference type="NCBI Taxonomy" id="1033263"/>
    <lineage>
        <taxon>Eukaryota</taxon>
        <taxon>Fungi</taxon>
        <taxon>Dikarya</taxon>
        <taxon>Basidiomycota</taxon>
        <taxon>Agaricomycotina</taxon>
        <taxon>Agaricomycetes</taxon>
        <taxon>Agaricomycetidae</taxon>
        <taxon>Agaricales</taxon>
        <taxon>Marasmiineae</taxon>
        <taxon>Mycenaceae</taxon>
        <taxon>Mycena</taxon>
    </lineage>
</organism>
<feature type="non-terminal residue" evidence="1">
    <location>
        <position position="133"/>
    </location>
</feature>
<protein>
    <submittedName>
        <fullName evidence="1">Uncharacterized protein</fullName>
    </submittedName>
</protein>
<keyword evidence="2" id="KW-1185">Reference proteome</keyword>
<name>A0AAD7DNS9_MYCRO</name>
<reference evidence="1" key="1">
    <citation type="submission" date="2023-03" db="EMBL/GenBank/DDBJ databases">
        <title>Massive genome expansion in bonnet fungi (Mycena s.s.) driven by repeated elements and novel gene families across ecological guilds.</title>
        <authorList>
            <consortium name="Lawrence Berkeley National Laboratory"/>
            <person name="Harder C.B."/>
            <person name="Miyauchi S."/>
            <person name="Viragh M."/>
            <person name="Kuo A."/>
            <person name="Thoen E."/>
            <person name="Andreopoulos B."/>
            <person name="Lu D."/>
            <person name="Skrede I."/>
            <person name="Drula E."/>
            <person name="Henrissat B."/>
            <person name="Morin E."/>
            <person name="Kohler A."/>
            <person name="Barry K."/>
            <person name="LaButti K."/>
            <person name="Morin E."/>
            <person name="Salamov A."/>
            <person name="Lipzen A."/>
            <person name="Mereny Z."/>
            <person name="Hegedus B."/>
            <person name="Baldrian P."/>
            <person name="Stursova M."/>
            <person name="Weitz H."/>
            <person name="Taylor A."/>
            <person name="Grigoriev I.V."/>
            <person name="Nagy L.G."/>
            <person name="Martin F."/>
            <person name="Kauserud H."/>
        </authorList>
    </citation>
    <scope>NUCLEOTIDE SEQUENCE</scope>
    <source>
        <strain evidence="1">CBHHK067</strain>
    </source>
</reference>